<evidence type="ECO:0000313" key="2">
    <source>
        <dbReference type="Proteomes" id="UP000034751"/>
    </source>
</evidence>
<dbReference type="Pfam" id="PF05866">
    <property type="entry name" value="RusA"/>
    <property type="match status" value="1"/>
</dbReference>
<comment type="caution">
    <text evidence="1">The sequence shown here is derived from an EMBL/GenBank/DDBJ whole genome shotgun (WGS) entry which is preliminary data.</text>
</comment>
<protein>
    <submittedName>
        <fullName evidence="1">Crossover junction endodeoxyribonuclease RusA</fullName>
    </submittedName>
</protein>
<name>A0A0G1FCD0_9BACT</name>
<reference evidence="1 2" key="1">
    <citation type="journal article" date="2015" name="Nature">
        <title>rRNA introns, odd ribosomes, and small enigmatic genomes across a large radiation of phyla.</title>
        <authorList>
            <person name="Brown C.T."/>
            <person name="Hug L.A."/>
            <person name="Thomas B.C."/>
            <person name="Sharon I."/>
            <person name="Castelle C.J."/>
            <person name="Singh A."/>
            <person name="Wilkins M.J."/>
            <person name="Williams K.H."/>
            <person name="Banfield J.F."/>
        </authorList>
    </citation>
    <scope>NUCLEOTIDE SEQUENCE [LARGE SCALE GENOMIC DNA]</scope>
</reference>
<dbReference type="GO" id="GO:0006310">
    <property type="term" value="P:DNA recombination"/>
    <property type="evidence" value="ECO:0007669"/>
    <property type="project" value="InterPro"/>
</dbReference>
<gene>
    <name evidence="1" type="ORF">UW02_C0002G0013</name>
</gene>
<dbReference type="InterPro" id="IPR036614">
    <property type="entry name" value="RusA-like_sf"/>
</dbReference>
<organism evidence="1 2">
    <name type="scientific">Candidatus Nomurabacteria bacterium GW2011_GWB1_43_7</name>
    <dbReference type="NCBI Taxonomy" id="1618747"/>
    <lineage>
        <taxon>Bacteria</taxon>
        <taxon>Candidatus Nomuraibacteriota</taxon>
    </lineage>
</organism>
<dbReference type="EMBL" id="LCGS01000002">
    <property type="protein sequence ID" value="KKT20021.1"/>
    <property type="molecule type" value="Genomic_DNA"/>
</dbReference>
<dbReference type="SUPFAM" id="SSF103084">
    <property type="entry name" value="Holliday junction resolvase RusA"/>
    <property type="match status" value="1"/>
</dbReference>
<dbReference type="STRING" id="1618747.UW02_C0002G0013"/>
<dbReference type="AlphaFoldDB" id="A0A0G1FCD0"/>
<dbReference type="InterPro" id="IPR008822">
    <property type="entry name" value="Endonuclease_RusA-like"/>
</dbReference>
<dbReference type="Gene3D" id="3.30.1330.70">
    <property type="entry name" value="Holliday junction resolvase RusA"/>
    <property type="match status" value="1"/>
</dbReference>
<dbReference type="GO" id="GO:0000287">
    <property type="term" value="F:magnesium ion binding"/>
    <property type="evidence" value="ECO:0007669"/>
    <property type="project" value="InterPro"/>
</dbReference>
<accession>A0A0G1FCD0</accession>
<proteinExistence type="predicted"/>
<evidence type="ECO:0000313" key="1">
    <source>
        <dbReference type="EMBL" id="KKT20021.1"/>
    </source>
</evidence>
<dbReference type="Proteomes" id="UP000034751">
    <property type="component" value="Unassembled WGS sequence"/>
</dbReference>
<sequence>MKLVFDIEPVPASRPRVARWGVYYLKAYEQFRTDMRKLLLQVKRTMLAEPLKADISFFVRIPRSFSKKKRNEMDGTYCVSTMDLDNLEKAVYDSMNGHVYLDDKQIVEHTTRKKWVKDNPRIEITIKIV</sequence>
<dbReference type="GO" id="GO:0006281">
    <property type="term" value="P:DNA repair"/>
    <property type="evidence" value="ECO:0007669"/>
    <property type="project" value="InterPro"/>
</dbReference>